<keyword evidence="8" id="KW-1185">Reference proteome</keyword>
<dbReference type="PANTHER" id="PTHR42770">
    <property type="entry name" value="AMINO ACID TRANSPORTER-RELATED"/>
    <property type="match status" value="1"/>
</dbReference>
<feature type="transmembrane region" description="Helical" evidence="6">
    <location>
        <begin position="198"/>
        <end position="223"/>
    </location>
</feature>
<feature type="transmembrane region" description="Helical" evidence="6">
    <location>
        <begin position="13"/>
        <end position="34"/>
    </location>
</feature>
<organism evidence="7 8">
    <name type="scientific">Brumicola pallidula DSM 14239 = ACAM 615</name>
    <dbReference type="NCBI Taxonomy" id="1121922"/>
    <lineage>
        <taxon>Bacteria</taxon>
        <taxon>Pseudomonadati</taxon>
        <taxon>Pseudomonadota</taxon>
        <taxon>Gammaproteobacteria</taxon>
        <taxon>Alteromonadales</taxon>
        <taxon>Alteromonadaceae</taxon>
        <taxon>Brumicola</taxon>
    </lineage>
</organism>
<protein>
    <submittedName>
        <fullName evidence="7">Basic amino acid/polyamine antiporter, APA family</fullName>
    </submittedName>
</protein>
<evidence type="ECO:0000313" key="7">
    <source>
        <dbReference type="EMBL" id="GAC28135.1"/>
    </source>
</evidence>
<feature type="transmembrane region" description="Helical" evidence="6">
    <location>
        <begin position="159"/>
        <end position="177"/>
    </location>
</feature>
<dbReference type="PANTHER" id="PTHR42770:SF7">
    <property type="entry name" value="MEMBRANE PROTEIN"/>
    <property type="match status" value="1"/>
</dbReference>
<keyword evidence="4 6" id="KW-1133">Transmembrane helix</keyword>
<sequence length="383" mass="41210">MPALLAGYGSYSFIGWAVTGFGAICLALTYIYLSSRKPGLGGPYFYVHDAFGSKWAAIVAWGYWLSLVASVAALALAFTGYSKAYLPFLDNNPLYSATFAICIIMLFTFINIRGVREASTVQLITTVLKILPLIFIGVAGIMFGEVKEIPAIKPDNNSLFHMVAGLCLLIMFAFIGVESATLPSEDTIEPKKTIPRASILGTLTALIVYMVAMLGLMSTISLAELQQSTSPFADAAQILVGNSGAIIITIGALFAISGTLNVCIMITGTIMLAGARDGLFPSYFRQQNSQGTPVRALLFSSTLGIILLLFNNSESLISSYEYLLIIATFAVLIVYLGTGLASIKLQWKDHKQSQNISVFHLTIAILATLFSLLAIIGAWVIYQ</sequence>
<name>K6ZXU2_9ALTE</name>
<feature type="transmembrane region" description="Helical" evidence="6">
    <location>
        <begin position="124"/>
        <end position="144"/>
    </location>
</feature>
<dbReference type="Gene3D" id="1.20.1740.10">
    <property type="entry name" value="Amino acid/polyamine transporter I"/>
    <property type="match status" value="1"/>
</dbReference>
<dbReference type="GO" id="GO:0022857">
    <property type="term" value="F:transmembrane transporter activity"/>
    <property type="evidence" value="ECO:0007669"/>
    <property type="project" value="InterPro"/>
</dbReference>
<dbReference type="STRING" id="1121922.GCA_000428905_00577"/>
<comment type="subcellular location">
    <subcellularLocation>
        <location evidence="1">Cell membrane</location>
        <topology evidence="1">Multi-pass membrane protein</topology>
    </subcellularLocation>
</comment>
<evidence type="ECO:0000256" key="2">
    <source>
        <dbReference type="ARBA" id="ARBA00022475"/>
    </source>
</evidence>
<evidence type="ECO:0000256" key="4">
    <source>
        <dbReference type="ARBA" id="ARBA00022989"/>
    </source>
</evidence>
<dbReference type="Pfam" id="PF13520">
    <property type="entry name" value="AA_permease_2"/>
    <property type="match status" value="1"/>
</dbReference>
<feature type="transmembrane region" description="Helical" evidence="6">
    <location>
        <begin position="55"/>
        <end position="81"/>
    </location>
</feature>
<evidence type="ECO:0000313" key="8">
    <source>
        <dbReference type="Proteomes" id="UP000006251"/>
    </source>
</evidence>
<feature type="transmembrane region" description="Helical" evidence="6">
    <location>
        <begin position="243"/>
        <end position="273"/>
    </location>
</feature>
<dbReference type="EMBL" id="BAEQ01000023">
    <property type="protein sequence ID" value="GAC28135.1"/>
    <property type="molecule type" value="Genomic_DNA"/>
</dbReference>
<evidence type="ECO:0000256" key="5">
    <source>
        <dbReference type="ARBA" id="ARBA00023136"/>
    </source>
</evidence>
<dbReference type="InterPro" id="IPR050367">
    <property type="entry name" value="APC_superfamily"/>
</dbReference>
<evidence type="ECO:0000256" key="3">
    <source>
        <dbReference type="ARBA" id="ARBA00022692"/>
    </source>
</evidence>
<feature type="transmembrane region" description="Helical" evidence="6">
    <location>
        <begin position="322"/>
        <end position="345"/>
    </location>
</feature>
<gene>
    <name evidence="7" type="ORF">GPAL_1262</name>
</gene>
<keyword evidence="2" id="KW-1003">Cell membrane</keyword>
<proteinExistence type="predicted"/>
<reference evidence="8" key="1">
    <citation type="journal article" date="2014" name="Environ. Microbiol.">
        <title>Comparative genomics of the marine bacterial genus Glaciecola reveals the high degree of genomic diversity and genomic characteristic for cold adaptation.</title>
        <authorList>
            <person name="Qin Q.L."/>
            <person name="Xie B.B."/>
            <person name="Yu Y."/>
            <person name="Shu Y.L."/>
            <person name="Rong J.C."/>
            <person name="Zhang Y.J."/>
            <person name="Zhao D.L."/>
            <person name="Chen X.L."/>
            <person name="Zhang X.Y."/>
            <person name="Chen B."/>
            <person name="Zhou B.C."/>
            <person name="Zhang Y.Z."/>
        </authorList>
    </citation>
    <scope>NUCLEOTIDE SEQUENCE [LARGE SCALE GENOMIC DNA]</scope>
    <source>
        <strain evidence="8">ACAM 615</strain>
    </source>
</reference>
<evidence type="ECO:0000256" key="6">
    <source>
        <dbReference type="SAM" id="Phobius"/>
    </source>
</evidence>
<feature type="transmembrane region" description="Helical" evidence="6">
    <location>
        <begin position="93"/>
        <end position="112"/>
    </location>
</feature>
<accession>K6ZXU2</accession>
<dbReference type="AlphaFoldDB" id="K6ZXU2"/>
<dbReference type="InterPro" id="IPR002293">
    <property type="entry name" value="AA/rel_permease1"/>
</dbReference>
<dbReference type="PIRSF" id="PIRSF006060">
    <property type="entry name" value="AA_transporter"/>
    <property type="match status" value="1"/>
</dbReference>
<evidence type="ECO:0000256" key="1">
    <source>
        <dbReference type="ARBA" id="ARBA00004651"/>
    </source>
</evidence>
<dbReference type="GO" id="GO:0005886">
    <property type="term" value="C:plasma membrane"/>
    <property type="evidence" value="ECO:0007669"/>
    <property type="project" value="UniProtKB-SubCell"/>
</dbReference>
<feature type="transmembrane region" description="Helical" evidence="6">
    <location>
        <begin position="357"/>
        <end position="382"/>
    </location>
</feature>
<feature type="transmembrane region" description="Helical" evidence="6">
    <location>
        <begin position="294"/>
        <end position="310"/>
    </location>
</feature>
<keyword evidence="3 6" id="KW-0812">Transmembrane</keyword>
<keyword evidence="5 6" id="KW-0472">Membrane</keyword>
<dbReference type="Proteomes" id="UP000006251">
    <property type="component" value="Unassembled WGS sequence"/>
</dbReference>
<comment type="caution">
    <text evidence="7">The sequence shown here is derived from an EMBL/GenBank/DDBJ whole genome shotgun (WGS) entry which is preliminary data.</text>
</comment>